<dbReference type="Proteomes" id="UP000318578">
    <property type="component" value="Unassembled WGS sequence"/>
</dbReference>
<evidence type="ECO:0000313" key="8">
    <source>
        <dbReference type="Proteomes" id="UP000318578"/>
    </source>
</evidence>
<feature type="transmembrane region" description="Helical" evidence="6">
    <location>
        <begin position="300"/>
        <end position="321"/>
    </location>
</feature>
<feature type="transmembrane region" description="Helical" evidence="6">
    <location>
        <begin position="226"/>
        <end position="244"/>
    </location>
</feature>
<dbReference type="PANTHER" id="PTHR30482:SF20">
    <property type="entry name" value="HIGH-AFFINITY BRANCHED-CHAIN AMINO ACID TRANSPORT SYSTEM PERMEASE PROTEIN LIVM"/>
    <property type="match status" value="1"/>
</dbReference>
<protein>
    <submittedName>
        <fullName evidence="7">Branched-chain amino acid ABC transporter permease</fullName>
    </submittedName>
</protein>
<keyword evidence="5 6" id="KW-0472">Membrane</keyword>
<dbReference type="EMBL" id="VJZA01000008">
    <property type="protein sequence ID" value="TVT24084.1"/>
    <property type="molecule type" value="Genomic_DNA"/>
</dbReference>
<reference evidence="7 8" key="1">
    <citation type="submission" date="2019-07" db="EMBL/GenBank/DDBJ databases">
        <title>New species of Amycolatopsis and Streptomyces.</title>
        <authorList>
            <person name="Duangmal K."/>
            <person name="Teo W.F.A."/>
            <person name="Lipun K."/>
        </authorList>
    </citation>
    <scope>NUCLEOTIDE SEQUENCE [LARGE SCALE GENOMIC DNA]</scope>
    <source>
        <strain evidence="7 8">JCM 30562</strain>
    </source>
</reference>
<keyword evidence="8" id="KW-1185">Reference proteome</keyword>
<keyword evidence="3 6" id="KW-0812">Transmembrane</keyword>
<sequence length="346" mass="36840">MSVSKQIARPVRVAPGAGPWRRFNGGPAILGLVLAAGVPWLLMATGQRYVVTLLVTVLVYGMVAQSWNLVLGVSGIFSLGQLVFYATGGYVSSLVTIHTGLSPFLAIWLGGLAAALVGLVVGVPILRLRGIYIALLTLGFVMLLQNYLGTGPSFFGGFYGLQPPGFSSGGAGSVLVICYIGLALFAITMFAVWRIMHSPVGVAFLALRDSEVYAISRGIDPFRFKLLLFAYSAFFAGLAGAFMAHYQQSVTPSTLDFTLLTNLIMMIVIGGWGTFWGPIVGAAILVFLDSYVLRNLAAGWHELVLGALLVVVVVVAPAGVVPTVARWVNRLGARVLPEFDEEEELV</sequence>
<evidence type="ECO:0000256" key="6">
    <source>
        <dbReference type="SAM" id="Phobius"/>
    </source>
</evidence>
<feature type="transmembrane region" description="Helical" evidence="6">
    <location>
        <begin position="49"/>
        <end position="70"/>
    </location>
</feature>
<feature type="transmembrane region" description="Helical" evidence="6">
    <location>
        <begin position="264"/>
        <end position="288"/>
    </location>
</feature>
<feature type="transmembrane region" description="Helical" evidence="6">
    <location>
        <begin position="169"/>
        <end position="193"/>
    </location>
</feature>
<dbReference type="GO" id="GO:0015658">
    <property type="term" value="F:branched-chain amino acid transmembrane transporter activity"/>
    <property type="evidence" value="ECO:0007669"/>
    <property type="project" value="InterPro"/>
</dbReference>
<dbReference type="RefSeq" id="WP_144635833.1">
    <property type="nucleotide sequence ID" value="NZ_BNAX01000018.1"/>
</dbReference>
<organism evidence="7 8">
    <name type="scientific">Amycolatopsis acidiphila</name>
    <dbReference type="NCBI Taxonomy" id="715473"/>
    <lineage>
        <taxon>Bacteria</taxon>
        <taxon>Bacillati</taxon>
        <taxon>Actinomycetota</taxon>
        <taxon>Actinomycetes</taxon>
        <taxon>Pseudonocardiales</taxon>
        <taxon>Pseudonocardiaceae</taxon>
        <taxon>Amycolatopsis</taxon>
    </lineage>
</organism>
<comment type="caution">
    <text evidence="7">The sequence shown here is derived from an EMBL/GenBank/DDBJ whole genome shotgun (WGS) entry which is preliminary data.</text>
</comment>
<evidence type="ECO:0000256" key="5">
    <source>
        <dbReference type="ARBA" id="ARBA00023136"/>
    </source>
</evidence>
<dbReference type="InterPro" id="IPR001851">
    <property type="entry name" value="ABC_transp_permease"/>
</dbReference>
<proteinExistence type="predicted"/>
<dbReference type="OrthoDB" id="9814461at2"/>
<feature type="transmembrane region" description="Helical" evidence="6">
    <location>
        <begin position="107"/>
        <end position="126"/>
    </location>
</feature>
<dbReference type="InterPro" id="IPR043428">
    <property type="entry name" value="LivM-like"/>
</dbReference>
<evidence type="ECO:0000256" key="2">
    <source>
        <dbReference type="ARBA" id="ARBA00022475"/>
    </source>
</evidence>
<evidence type="ECO:0000313" key="7">
    <source>
        <dbReference type="EMBL" id="TVT24084.1"/>
    </source>
</evidence>
<dbReference type="GO" id="GO:0005886">
    <property type="term" value="C:plasma membrane"/>
    <property type="evidence" value="ECO:0007669"/>
    <property type="project" value="UniProtKB-SubCell"/>
</dbReference>
<dbReference type="CDD" id="cd06581">
    <property type="entry name" value="TM_PBP1_LivM_like"/>
    <property type="match status" value="1"/>
</dbReference>
<keyword evidence="2" id="KW-1003">Cell membrane</keyword>
<evidence type="ECO:0000256" key="1">
    <source>
        <dbReference type="ARBA" id="ARBA00004651"/>
    </source>
</evidence>
<feature type="transmembrane region" description="Helical" evidence="6">
    <location>
        <begin position="131"/>
        <end position="149"/>
    </location>
</feature>
<evidence type="ECO:0000256" key="3">
    <source>
        <dbReference type="ARBA" id="ARBA00022692"/>
    </source>
</evidence>
<evidence type="ECO:0000256" key="4">
    <source>
        <dbReference type="ARBA" id="ARBA00022989"/>
    </source>
</evidence>
<keyword evidence="4 6" id="KW-1133">Transmembrane helix</keyword>
<dbReference type="PANTHER" id="PTHR30482">
    <property type="entry name" value="HIGH-AFFINITY BRANCHED-CHAIN AMINO ACID TRANSPORT SYSTEM PERMEASE"/>
    <property type="match status" value="1"/>
</dbReference>
<gene>
    <name evidence="7" type="ORF">FNH06_07735</name>
</gene>
<feature type="transmembrane region" description="Helical" evidence="6">
    <location>
        <begin position="82"/>
        <end position="101"/>
    </location>
</feature>
<dbReference type="AlphaFoldDB" id="A0A558AII6"/>
<name>A0A558AII6_9PSEU</name>
<comment type="subcellular location">
    <subcellularLocation>
        <location evidence="1">Cell membrane</location>
        <topology evidence="1">Multi-pass membrane protein</topology>
    </subcellularLocation>
</comment>
<accession>A0A558AII6</accession>
<dbReference type="Pfam" id="PF02653">
    <property type="entry name" value="BPD_transp_2"/>
    <property type="match status" value="1"/>
</dbReference>
<feature type="transmembrane region" description="Helical" evidence="6">
    <location>
        <begin position="25"/>
        <end position="43"/>
    </location>
</feature>